<keyword evidence="4" id="KW-1185">Reference proteome</keyword>
<dbReference type="PANTHER" id="PTHR33564:SF15">
    <property type="entry name" value="PROTEIN, PUTATIVE-RELATED"/>
    <property type="match status" value="1"/>
</dbReference>
<organism evidence="3 4">
    <name type="scientific">Cucurbita argyrosperma subsp. sororia</name>
    <dbReference type="NCBI Taxonomy" id="37648"/>
    <lineage>
        <taxon>Eukaryota</taxon>
        <taxon>Viridiplantae</taxon>
        <taxon>Streptophyta</taxon>
        <taxon>Embryophyta</taxon>
        <taxon>Tracheophyta</taxon>
        <taxon>Spermatophyta</taxon>
        <taxon>Magnoliopsida</taxon>
        <taxon>eudicotyledons</taxon>
        <taxon>Gunneridae</taxon>
        <taxon>Pentapetalae</taxon>
        <taxon>rosids</taxon>
        <taxon>fabids</taxon>
        <taxon>Cucurbitales</taxon>
        <taxon>Cucurbitaceae</taxon>
        <taxon>Cucurbiteae</taxon>
        <taxon>Cucurbita</taxon>
    </lineage>
</organism>
<keyword evidence="2" id="KW-0812">Transmembrane</keyword>
<dbReference type="PANTHER" id="PTHR33564">
    <property type="entry name" value="TRANSMEMBRANE PROTEIN"/>
    <property type="match status" value="1"/>
</dbReference>
<dbReference type="AlphaFoldDB" id="A0AAV6MIU6"/>
<dbReference type="Proteomes" id="UP000685013">
    <property type="component" value="Chromosome 14"/>
</dbReference>
<feature type="compositionally biased region" description="Basic and acidic residues" evidence="1">
    <location>
        <begin position="63"/>
        <end position="86"/>
    </location>
</feature>
<evidence type="ECO:0000313" key="3">
    <source>
        <dbReference type="EMBL" id="KAG6581922.1"/>
    </source>
</evidence>
<sequence length="162" mass="18447">MSSILTSQGLVIATAMVVSSTALFLAFSKHHKINPLPSKSLLSSCFSSDEKNKKKKKKKKKVRFAEDVKEPKGNGEEYRREHDERVAMAERRTSSSCCRNEIPANRVALEPILCFHQFPVNQRRRKGGGKAELVNHRRGHFGFQGAGERRPVILLFIQRRFL</sequence>
<feature type="non-terminal residue" evidence="3">
    <location>
        <position position="1"/>
    </location>
</feature>
<feature type="compositionally biased region" description="Basic residues" evidence="1">
    <location>
        <begin position="53"/>
        <end position="62"/>
    </location>
</feature>
<proteinExistence type="predicted"/>
<evidence type="ECO:0000256" key="1">
    <source>
        <dbReference type="SAM" id="MobiDB-lite"/>
    </source>
</evidence>
<comment type="caution">
    <text evidence="3">The sequence shown here is derived from an EMBL/GenBank/DDBJ whole genome shotgun (WGS) entry which is preliminary data.</text>
</comment>
<feature type="transmembrane region" description="Helical" evidence="2">
    <location>
        <begin position="6"/>
        <end position="27"/>
    </location>
</feature>
<keyword evidence="2" id="KW-0472">Membrane</keyword>
<evidence type="ECO:0000313" key="4">
    <source>
        <dbReference type="Proteomes" id="UP000685013"/>
    </source>
</evidence>
<keyword evidence="2" id="KW-1133">Transmembrane helix</keyword>
<feature type="region of interest" description="Disordered" evidence="1">
    <location>
        <begin position="47"/>
        <end position="86"/>
    </location>
</feature>
<evidence type="ECO:0000256" key="2">
    <source>
        <dbReference type="SAM" id="Phobius"/>
    </source>
</evidence>
<protein>
    <submittedName>
        <fullName evidence="3">Uncharacterized protein</fullName>
    </submittedName>
</protein>
<gene>
    <name evidence="3" type="ORF">SDJN03_21924</name>
</gene>
<dbReference type="EMBL" id="JAGKQH010000014">
    <property type="protein sequence ID" value="KAG6581922.1"/>
    <property type="molecule type" value="Genomic_DNA"/>
</dbReference>
<reference evidence="3 4" key="1">
    <citation type="journal article" date="2021" name="Hortic Res">
        <title>The domestication of Cucurbita argyrosperma as revealed by the genome of its wild relative.</title>
        <authorList>
            <person name="Barrera-Redondo J."/>
            <person name="Sanchez-de la Vega G."/>
            <person name="Aguirre-Liguori J.A."/>
            <person name="Castellanos-Morales G."/>
            <person name="Gutierrez-Guerrero Y.T."/>
            <person name="Aguirre-Dugua X."/>
            <person name="Aguirre-Planter E."/>
            <person name="Tenaillon M.I."/>
            <person name="Lira-Saade R."/>
            <person name="Eguiarte L.E."/>
        </authorList>
    </citation>
    <scope>NUCLEOTIDE SEQUENCE [LARGE SCALE GENOMIC DNA]</scope>
    <source>
        <strain evidence="3">JBR-2021</strain>
    </source>
</reference>
<name>A0AAV6MIU6_9ROSI</name>
<accession>A0AAV6MIU6</accession>